<dbReference type="AlphaFoldDB" id="A0A7W3MSU2"/>
<protein>
    <recommendedName>
        <fullName evidence="1">DUF397 domain-containing protein</fullName>
    </recommendedName>
</protein>
<keyword evidence="3" id="KW-1185">Reference proteome</keyword>
<evidence type="ECO:0000313" key="2">
    <source>
        <dbReference type="EMBL" id="MBA9001252.1"/>
    </source>
</evidence>
<evidence type="ECO:0000259" key="1">
    <source>
        <dbReference type="Pfam" id="PF04149"/>
    </source>
</evidence>
<dbReference type="Pfam" id="PF04149">
    <property type="entry name" value="DUF397"/>
    <property type="match status" value="1"/>
</dbReference>
<evidence type="ECO:0000313" key="3">
    <source>
        <dbReference type="Proteomes" id="UP000539313"/>
    </source>
</evidence>
<feature type="domain" description="DUF397" evidence="1">
    <location>
        <begin position="8"/>
        <end position="59"/>
    </location>
</feature>
<sequence>MSDQSRPWRKSSRSGANHNCVEVASLAARVGVRDSKHGGRAPVLQISASAWRALLTRIKAGEIP</sequence>
<gene>
    <name evidence="2" type="ORF">HNR21_000134</name>
</gene>
<dbReference type="Proteomes" id="UP000539313">
    <property type="component" value="Unassembled WGS sequence"/>
</dbReference>
<proteinExistence type="predicted"/>
<name>A0A7W3MSU2_9ACTN</name>
<comment type="caution">
    <text evidence="2">The sequence shown here is derived from an EMBL/GenBank/DDBJ whole genome shotgun (WGS) entry which is preliminary data.</text>
</comment>
<reference evidence="2 3" key="1">
    <citation type="submission" date="2020-08" db="EMBL/GenBank/DDBJ databases">
        <title>Sequencing the genomes of 1000 actinobacteria strains.</title>
        <authorList>
            <person name="Klenk H.-P."/>
        </authorList>
    </citation>
    <scope>NUCLEOTIDE SEQUENCE [LARGE SCALE GENOMIC DNA]</scope>
    <source>
        <strain evidence="2 3">DSM 45823</strain>
    </source>
</reference>
<dbReference type="RefSeq" id="WP_312880757.1">
    <property type="nucleotide sequence ID" value="NZ_JACJII010000001.1"/>
</dbReference>
<accession>A0A7W3MSU2</accession>
<dbReference type="InterPro" id="IPR007278">
    <property type="entry name" value="DUF397"/>
</dbReference>
<dbReference type="EMBL" id="JACJII010000001">
    <property type="protein sequence ID" value="MBA9001252.1"/>
    <property type="molecule type" value="Genomic_DNA"/>
</dbReference>
<organism evidence="2 3">
    <name type="scientific">Thermomonospora cellulosilytica</name>
    <dbReference type="NCBI Taxonomy" id="1411118"/>
    <lineage>
        <taxon>Bacteria</taxon>
        <taxon>Bacillati</taxon>
        <taxon>Actinomycetota</taxon>
        <taxon>Actinomycetes</taxon>
        <taxon>Streptosporangiales</taxon>
        <taxon>Thermomonosporaceae</taxon>
        <taxon>Thermomonospora</taxon>
    </lineage>
</organism>